<organism evidence="1 2">
    <name type="scientific">Goodea atripinnis</name>
    <dbReference type="NCBI Taxonomy" id="208336"/>
    <lineage>
        <taxon>Eukaryota</taxon>
        <taxon>Metazoa</taxon>
        <taxon>Chordata</taxon>
        <taxon>Craniata</taxon>
        <taxon>Vertebrata</taxon>
        <taxon>Euteleostomi</taxon>
        <taxon>Actinopterygii</taxon>
        <taxon>Neopterygii</taxon>
        <taxon>Teleostei</taxon>
        <taxon>Neoteleostei</taxon>
        <taxon>Acanthomorphata</taxon>
        <taxon>Ovalentaria</taxon>
        <taxon>Atherinomorphae</taxon>
        <taxon>Cyprinodontiformes</taxon>
        <taxon>Goodeidae</taxon>
        <taxon>Goodea</taxon>
    </lineage>
</organism>
<name>A0ABV0NE83_9TELE</name>
<gene>
    <name evidence="1" type="ORF">GOODEAATRI_027965</name>
</gene>
<protein>
    <submittedName>
        <fullName evidence="1">Uncharacterized protein</fullName>
    </submittedName>
</protein>
<accession>A0ABV0NE83</accession>
<comment type="caution">
    <text evidence="1">The sequence shown here is derived from an EMBL/GenBank/DDBJ whole genome shotgun (WGS) entry which is preliminary data.</text>
</comment>
<dbReference type="Proteomes" id="UP001476798">
    <property type="component" value="Unassembled WGS sequence"/>
</dbReference>
<proteinExistence type="predicted"/>
<dbReference type="Gene3D" id="3.90.190.10">
    <property type="entry name" value="Protein tyrosine phosphatase superfamily"/>
    <property type="match status" value="1"/>
</dbReference>
<reference evidence="1 2" key="1">
    <citation type="submission" date="2021-06" db="EMBL/GenBank/DDBJ databases">
        <authorList>
            <person name="Palmer J.M."/>
        </authorList>
    </citation>
    <scope>NUCLEOTIDE SEQUENCE [LARGE SCALE GENOMIC DNA]</scope>
    <source>
        <strain evidence="1 2">GA_2019</strain>
        <tissue evidence="1">Muscle</tissue>
    </source>
</reference>
<dbReference type="InterPro" id="IPR029021">
    <property type="entry name" value="Prot-tyrosine_phosphatase-like"/>
</dbReference>
<dbReference type="PANTHER" id="PTHR10367">
    <property type="entry name" value="MRNA-CAPPING ENZYME"/>
    <property type="match status" value="1"/>
</dbReference>
<evidence type="ECO:0000313" key="2">
    <source>
        <dbReference type="Proteomes" id="UP001476798"/>
    </source>
</evidence>
<evidence type="ECO:0000313" key="1">
    <source>
        <dbReference type="EMBL" id="MEQ2169700.1"/>
    </source>
</evidence>
<keyword evidence="2" id="KW-1185">Reference proteome</keyword>
<dbReference type="PANTHER" id="PTHR10367:SF9">
    <property type="entry name" value="DUAL-SPECIFICITY PHOSPHATASE 11 (RNA_RNP COMPLEX 1-INTERACTING)"/>
    <property type="match status" value="1"/>
</dbReference>
<sequence>MLPSSDVFGPWELLDALKKDNQELGLIIDLTFTRRYYTLQDVPQSLMVIKIFTAGHEVPDDNTILSFKRAVHRYLIDMDGMAPAEAVECKWSCFPATLREFVYKCESSETPVVIYSVQLITGPRYRETELPGGPLLWSKEESQSTTLTRTTLNTPTYPALHCSPILLWEFLHQPLSIHTDGPPLTQTTGPGTNHHWTLSGPPPLPCRTEVELLYPSFHATSPTGHLCLMVTGQLRDKVGPQ</sequence>
<dbReference type="InterPro" id="IPR051029">
    <property type="entry name" value="mRNA_Capping_Enz/RNA_Phosphat"/>
</dbReference>
<dbReference type="SUPFAM" id="SSF52799">
    <property type="entry name" value="(Phosphotyrosine protein) phosphatases II"/>
    <property type="match status" value="1"/>
</dbReference>
<dbReference type="EMBL" id="JAHRIO010033748">
    <property type="protein sequence ID" value="MEQ2169700.1"/>
    <property type="molecule type" value="Genomic_DNA"/>
</dbReference>